<reference evidence="1 2" key="1">
    <citation type="journal article" date="2020" name="mSystems">
        <title>Defining Genomic and Predicted Metabolic Features of the Acetobacterium Genus.</title>
        <authorList>
            <person name="Ross D.E."/>
            <person name="Marshall C.W."/>
            <person name="Gulliver D."/>
            <person name="May H.D."/>
            <person name="Norman R.S."/>
        </authorList>
    </citation>
    <scope>NUCLEOTIDE SEQUENCE [LARGE SCALE GENOMIC DNA]</scope>
    <source>
        <strain evidence="1 2">DSM 8238</strain>
    </source>
</reference>
<dbReference type="Pfam" id="PF13306">
    <property type="entry name" value="LRR_5"/>
    <property type="match status" value="1"/>
</dbReference>
<gene>
    <name evidence="1" type="ORF">GH808_03700</name>
</gene>
<dbReference type="SUPFAM" id="SSF52058">
    <property type="entry name" value="L domain-like"/>
    <property type="match status" value="1"/>
</dbReference>
<accession>A0ABR6WSH2</accession>
<dbReference type="Proteomes" id="UP000603234">
    <property type="component" value="Unassembled WGS sequence"/>
</dbReference>
<dbReference type="InterPro" id="IPR032675">
    <property type="entry name" value="LRR_dom_sf"/>
</dbReference>
<evidence type="ECO:0000313" key="2">
    <source>
        <dbReference type="Proteomes" id="UP000603234"/>
    </source>
</evidence>
<dbReference type="InterPro" id="IPR026906">
    <property type="entry name" value="LRR_5"/>
</dbReference>
<dbReference type="InterPro" id="IPR053139">
    <property type="entry name" value="Surface_bspA-like"/>
</dbReference>
<dbReference type="PANTHER" id="PTHR45661:SF3">
    <property type="entry name" value="IG-LIKE DOMAIN-CONTAINING PROTEIN"/>
    <property type="match status" value="1"/>
</dbReference>
<keyword evidence="2" id="KW-1185">Reference proteome</keyword>
<evidence type="ECO:0000313" key="1">
    <source>
        <dbReference type="EMBL" id="MBC3803540.1"/>
    </source>
</evidence>
<organism evidence="1 2">
    <name type="scientific">Acetobacterium fimetarium</name>
    <dbReference type="NCBI Taxonomy" id="52691"/>
    <lineage>
        <taxon>Bacteria</taxon>
        <taxon>Bacillati</taxon>
        <taxon>Bacillota</taxon>
        <taxon>Clostridia</taxon>
        <taxon>Eubacteriales</taxon>
        <taxon>Eubacteriaceae</taxon>
        <taxon>Acetobacterium</taxon>
    </lineage>
</organism>
<dbReference type="Gene3D" id="3.80.10.10">
    <property type="entry name" value="Ribonuclease Inhibitor"/>
    <property type="match status" value="1"/>
</dbReference>
<dbReference type="EMBL" id="WJBC01000003">
    <property type="protein sequence ID" value="MBC3803540.1"/>
    <property type="molecule type" value="Genomic_DNA"/>
</dbReference>
<dbReference type="PANTHER" id="PTHR45661">
    <property type="entry name" value="SURFACE ANTIGEN"/>
    <property type="match status" value="1"/>
</dbReference>
<name>A0ABR6WSH2_9FIRM</name>
<sequence length="174" mass="19987">MTIEEEKKMYHYYYKKEDFGVCLMECKGDGKEAIMPVDQDILVVYDDIFKGNKELERAEFPDSVIEIGGFVFDGCENLKQVKLPSNLKDFWQYAMTRCGIEEIEIPGSVTRIASFAFNQCDQLKTVKINEGTEKILAWAFKDCAQLTDVYLPTTIKEIDDQAFEGSPNVVLHRK</sequence>
<comment type="caution">
    <text evidence="1">The sequence shown here is derived from an EMBL/GenBank/DDBJ whole genome shotgun (WGS) entry which is preliminary data.</text>
</comment>
<proteinExistence type="predicted"/>
<protein>
    <submittedName>
        <fullName evidence="1">Leucine-rich repeat protein</fullName>
    </submittedName>
</protein>